<organism evidence="2 3">
    <name type="scientific">Streptomyces viridochromogenes (strain DSM 40736 / JCM 4977 / BCRC 1201 / Tue 494)</name>
    <dbReference type="NCBI Taxonomy" id="591159"/>
    <lineage>
        <taxon>Bacteria</taxon>
        <taxon>Bacillati</taxon>
        <taxon>Actinomycetota</taxon>
        <taxon>Actinomycetes</taxon>
        <taxon>Kitasatosporales</taxon>
        <taxon>Streptomycetaceae</taxon>
        <taxon>Streptomyces</taxon>
    </lineage>
</organism>
<dbReference type="AlphaFoldDB" id="D9X3S0"/>
<name>D9X3S0_STRVT</name>
<feature type="region of interest" description="Disordered" evidence="1">
    <location>
        <begin position="79"/>
        <end position="112"/>
    </location>
</feature>
<evidence type="ECO:0000313" key="3">
    <source>
        <dbReference type="Proteomes" id="UP000004184"/>
    </source>
</evidence>
<feature type="compositionally biased region" description="Low complexity" evidence="1">
    <location>
        <begin position="79"/>
        <end position="98"/>
    </location>
</feature>
<reference evidence="3" key="1">
    <citation type="submission" date="2009-02" db="EMBL/GenBank/DDBJ databases">
        <title>Annotation of Streptomyces viridochromogenes strain DSM 40736.</title>
        <authorList>
            <consortium name="The Broad Institute Genome Sequencing Platform"/>
            <consortium name="Broad Institute Microbial Sequencing Center"/>
            <person name="Fischbach M."/>
            <person name="Godfrey P."/>
            <person name="Ward D."/>
            <person name="Young S."/>
            <person name="Zeng Q."/>
            <person name="Koehrsen M."/>
            <person name="Alvarado L."/>
            <person name="Berlin A.M."/>
            <person name="Bochicchio J."/>
            <person name="Borenstein D."/>
            <person name="Chapman S.B."/>
            <person name="Chen Z."/>
            <person name="Engels R."/>
            <person name="Freedman E."/>
            <person name="Gellesch M."/>
            <person name="Goldberg J."/>
            <person name="Griggs A."/>
            <person name="Gujja S."/>
            <person name="Heilman E.R."/>
            <person name="Heiman D.I."/>
            <person name="Hepburn T.A."/>
            <person name="Howarth C."/>
            <person name="Jen D."/>
            <person name="Larson L."/>
            <person name="Lewis B."/>
            <person name="Mehta T."/>
            <person name="Park D."/>
            <person name="Pearson M."/>
            <person name="Richards J."/>
            <person name="Roberts A."/>
            <person name="Saif S."/>
            <person name="Shea T.D."/>
            <person name="Shenoy N."/>
            <person name="Sisk P."/>
            <person name="Stolte C."/>
            <person name="Sykes S.N."/>
            <person name="Thomson T."/>
            <person name="Walk T."/>
            <person name="White J."/>
            <person name="Yandava C."/>
            <person name="Straight P."/>
            <person name="Clardy J."/>
            <person name="Hung D."/>
            <person name="Kolter R."/>
            <person name="Mekalanos J."/>
            <person name="Walker S."/>
            <person name="Walsh C.T."/>
            <person name="Wieland-Brown L.C."/>
            <person name="Haas B."/>
            <person name="Nusbaum C."/>
            <person name="Birren B."/>
        </authorList>
    </citation>
    <scope>NUCLEOTIDE SEQUENCE [LARGE SCALE GENOMIC DNA]</scope>
    <source>
        <strain evidence="3">DSM 40736 / JCM 4977 / BCRC 1201 / Tue 494</strain>
    </source>
</reference>
<dbReference type="Proteomes" id="UP000004184">
    <property type="component" value="Unassembled WGS sequence"/>
</dbReference>
<protein>
    <submittedName>
        <fullName evidence="2">Predicted protein</fullName>
    </submittedName>
</protein>
<evidence type="ECO:0000256" key="1">
    <source>
        <dbReference type="SAM" id="MobiDB-lite"/>
    </source>
</evidence>
<accession>D9X3S0</accession>
<dbReference type="STRING" id="591159.SSQG_04248"/>
<feature type="region of interest" description="Disordered" evidence="1">
    <location>
        <begin position="1"/>
        <end position="20"/>
    </location>
</feature>
<evidence type="ECO:0000313" key="2">
    <source>
        <dbReference type="EMBL" id="EFL33729.1"/>
    </source>
</evidence>
<proteinExistence type="predicted"/>
<dbReference type="HOGENOM" id="CLU_1776476_0_0_11"/>
<gene>
    <name evidence="2" type="ORF">SSQG_04248</name>
</gene>
<dbReference type="EMBL" id="GG657757">
    <property type="protein sequence ID" value="EFL33729.1"/>
    <property type="molecule type" value="Genomic_DNA"/>
</dbReference>
<sequence length="146" mass="14996">MVPTVARTDSPRPGDSWGDPGCPLYVVCTPPDQWHASLESLHRLRSIALEKQTTSRPAATSVRKRVAVATGVAGVAAGTPALGAGAAGAGADSAAGSGSKHRRHAKPDHPLDLEAVAPGAASEGLGDRLIVFPREYAQGRTLMLES</sequence>
<keyword evidence="3" id="KW-1185">Reference proteome</keyword>